<protein>
    <recommendedName>
        <fullName evidence="2">FERM adjacent domain-containing protein</fullName>
    </recommendedName>
</protein>
<dbReference type="STRING" id="45351.A7SJJ2"/>
<dbReference type="GO" id="GO:0003779">
    <property type="term" value="F:actin binding"/>
    <property type="evidence" value="ECO:0007669"/>
    <property type="project" value="InterPro"/>
</dbReference>
<dbReference type="AlphaFoldDB" id="A7SJJ2"/>
<dbReference type="SMART" id="SM01195">
    <property type="entry name" value="FA"/>
    <property type="match status" value="1"/>
</dbReference>
<name>A7SJJ2_NEMVE</name>
<evidence type="ECO:0000256" key="1">
    <source>
        <dbReference type="SAM" id="MobiDB-lite"/>
    </source>
</evidence>
<reference evidence="3 4" key="1">
    <citation type="journal article" date="2007" name="Science">
        <title>Sea anemone genome reveals ancestral eumetazoan gene repertoire and genomic organization.</title>
        <authorList>
            <person name="Putnam N.H."/>
            <person name="Srivastava M."/>
            <person name="Hellsten U."/>
            <person name="Dirks B."/>
            <person name="Chapman J."/>
            <person name="Salamov A."/>
            <person name="Terry A."/>
            <person name="Shapiro H."/>
            <person name="Lindquist E."/>
            <person name="Kapitonov V.V."/>
            <person name="Jurka J."/>
            <person name="Genikhovich G."/>
            <person name="Grigoriev I.V."/>
            <person name="Lucas S.M."/>
            <person name="Steele R.E."/>
            <person name="Finnerty J.R."/>
            <person name="Technau U."/>
            <person name="Martindale M.Q."/>
            <person name="Rokhsar D.S."/>
        </authorList>
    </citation>
    <scope>NUCLEOTIDE SEQUENCE [LARGE SCALE GENOMIC DNA]</scope>
    <source>
        <strain evidence="4">CH2 X CH6</strain>
    </source>
</reference>
<dbReference type="GO" id="GO:0005856">
    <property type="term" value="C:cytoskeleton"/>
    <property type="evidence" value="ECO:0007669"/>
    <property type="project" value="InterPro"/>
</dbReference>
<dbReference type="GO" id="GO:0005198">
    <property type="term" value="F:structural molecule activity"/>
    <property type="evidence" value="ECO:0007669"/>
    <property type="project" value="InterPro"/>
</dbReference>
<dbReference type="EMBL" id="DS469678">
    <property type="protein sequence ID" value="EDO36129.1"/>
    <property type="molecule type" value="Genomic_DNA"/>
</dbReference>
<feature type="region of interest" description="Disordered" evidence="1">
    <location>
        <begin position="468"/>
        <end position="518"/>
    </location>
</feature>
<organism evidence="3 4">
    <name type="scientific">Nematostella vectensis</name>
    <name type="common">Starlet sea anemone</name>
    <dbReference type="NCBI Taxonomy" id="45351"/>
    <lineage>
        <taxon>Eukaryota</taxon>
        <taxon>Metazoa</taxon>
        <taxon>Cnidaria</taxon>
        <taxon>Anthozoa</taxon>
        <taxon>Hexacorallia</taxon>
        <taxon>Actiniaria</taxon>
        <taxon>Edwardsiidae</taxon>
        <taxon>Nematostella</taxon>
    </lineage>
</organism>
<keyword evidence="4" id="KW-1185">Reference proteome</keyword>
<feature type="compositionally biased region" description="Polar residues" evidence="1">
    <location>
        <begin position="481"/>
        <end position="502"/>
    </location>
</feature>
<evidence type="ECO:0000313" key="3">
    <source>
        <dbReference type="EMBL" id="EDO36129.1"/>
    </source>
</evidence>
<dbReference type="Pfam" id="PF05902">
    <property type="entry name" value="4_1_CTD"/>
    <property type="match status" value="1"/>
</dbReference>
<dbReference type="eggNOG" id="ENOG502QR0Q">
    <property type="taxonomic scope" value="Eukaryota"/>
</dbReference>
<feature type="compositionally biased region" description="Basic and acidic residues" evidence="1">
    <location>
        <begin position="162"/>
        <end position="233"/>
    </location>
</feature>
<feature type="region of interest" description="Disordered" evidence="1">
    <location>
        <begin position="114"/>
        <end position="239"/>
    </location>
</feature>
<gene>
    <name evidence="3" type="ORF">NEMVEDRAFT_v1g171267</name>
</gene>
<dbReference type="InterPro" id="IPR008379">
    <property type="entry name" value="Band_4.1_C"/>
</dbReference>
<evidence type="ECO:0000313" key="4">
    <source>
        <dbReference type="Proteomes" id="UP000001593"/>
    </source>
</evidence>
<feature type="compositionally biased region" description="Basic and acidic residues" evidence="1">
    <location>
        <begin position="343"/>
        <end position="364"/>
    </location>
</feature>
<dbReference type="InParanoid" id="A7SJJ2"/>
<feature type="domain" description="FERM adjacent" evidence="2">
    <location>
        <begin position="1"/>
        <end position="42"/>
    </location>
</feature>
<proteinExistence type="predicted"/>
<feature type="compositionally biased region" description="Basic and acidic residues" evidence="1">
    <location>
        <begin position="417"/>
        <end position="427"/>
    </location>
</feature>
<dbReference type="Proteomes" id="UP000001593">
    <property type="component" value="Unassembled WGS sequence"/>
</dbReference>
<dbReference type="InterPro" id="IPR014847">
    <property type="entry name" value="FA"/>
</dbReference>
<accession>A7SJJ2</accession>
<evidence type="ECO:0000259" key="2">
    <source>
        <dbReference type="SMART" id="SM01195"/>
    </source>
</evidence>
<feature type="region of interest" description="Disordered" evidence="1">
    <location>
        <begin position="303"/>
        <end position="427"/>
    </location>
</feature>
<sequence length="683" mass="76174">MGSKHRYSDKTLFQLRNEGVPIQSAQPRFQRVSSKNWSKGDAPSTTEIIVVADEEAKKRPWTDRYRNGQKDKKLKAGEAPLSEEEMMATMTMEEREEYKKRMAERLGQIKTTTTTTVYYPGKGGEEDVPLEHVPVQASGAGVEDSSTVAYGVGEAGSKVKVTRLESMEEDREKRRREKEEEERLKRAEEEKRREDKRREEKRREEELKRERKEQERREKERQRLEKEKKEAAERAVYAARQPPTEKICFKSSTTTPSKGEAEILEFSFATPVSSGETIKRAQMKSADTDSYKGRVVRVDDAKLETPDRTRIAPEVASRTLTWSSERLMNEPYARGHSSTLPARTKDKKASPSQPEEDRRHSADDLDHDDDDDDHRRRHTSSGGVPLITREELVRTYSPAGSAEGKDNRASAPPEVRYTLKGDTDHEQGETGFVRENIQRYSTSKEVESIPGVTTKTVTITADKDPQVYPKKAPPVVKTKPYSNTASKQVTEHVTTSTSSQMQAAPHQQHPGGTATIPSVPTQRVVYDQSAPLAGGPALPGHQEGGVVVTRTVTIDGENRMVPVTSETVRHTAMPTEIITKTITIEGDGGPLTAAELKEIMAQQATATTSEVITTSYTTTTRTQTVERTLDETINLVDEDGNVIATGDPDTDAAIAEAIRQAREADPNVKVTEVVITRNDESSI</sequence>
<dbReference type="HOGENOM" id="CLU_402975_0_0_1"/>
<feature type="compositionally biased region" description="Low complexity" evidence="1">
    <location>
        <begin position="468"/>
        <end position="480"/>
    </location>
</feature>